<evidence type="ECO:0000256" key="1">
    <source>
        <dbReference type="ARBA" id="ARBA00004651"/>
    </source>
</evidence>
<sequence>MKRETKLTKFVIYFILIVGSFMCLFPLYWIVRSSLMEMAQIFVTPPIWFPKPFAFSNYVDALTAIPFFKFFVNTMIIVVSVVAGSVLAASICAYSFARMNWTGRKLFFILILSSMMMPHAVTMIPTFIGWSKIGATNSFIPLALPIWFGGGAFNIFLLRQFFMSIPKELDEAAFVDGASYFRIYSTIILPLSKSALIVVGLFAFLGSWNDFMGPLIYLNDESKFTLSLGLQLFKGMYSAQWHLMMAATAVVLAPTLIVFFIGQKYIIEGISMTGIKG</sequence>
<dbReference type="Proteomes" id="UP000426246">
    <property type="component" value="Chromosome"/>
</dbReference>
<keyword evidence="6 7" id="KW-0472">Membrane</keyword>
<evidence type="ECO:0000256" key="6">
    <source>
        <dbReference type="ARBA" id="ARBA00023136"/>
    </source>
</evidence>
<dbReference type="GO" id="GO:0055085">
    <property type="term" value="P:transmembrane transport"/>
    <property type="evidence" value="ECO:0007669"/>
    <property type="project" value="InterPro"/>
</dbReference>
<evidence type="ECO:0000256" key="2">
    <source>
        <dbReference type="ARBA" id="ARBA00022448"/>
    </source>
</evidence>
<dbReference type="OrthoDB" id="9771544at2"/>
<feature type="transmembrane region" description="Helical" evidence="7">
    <location>
        <begin position="70"/>
        <end position="94"/>
    </location>
</feature>
<evidence type="ECO:0000256" key="5">
    <source>
        <dbReference type="ARBA" id="ARBA00022989"/>
    </source>
</evidence>
<dbReference type="InterPro" id="IPR000515">
    <property type="entry name" value="MetI-like"/>
</dbReference>
<evidence type="ECO:0000313" key="9">
    <source>
        <dbReference type="EMBL" id="QGR00043.1"/>
    </source>
</evidence>
<keyword evidence="3" id="KW-1003">Cell membrane</keyword>
<dbReference type="RefSeq" id="WP_155705310.1">
    <property type="nucleotide sequence ID" value="NZ_CP034235.1"/>
</dbReference>
<evidence type="ECO:0000256" key="7">
    <source>
        <dbReference type="RuleBase" id="RU363032"/>
    </source>
</evidence>
<organism evidence="9 10">
    <name type="scientific">Paenibacillus psychroresistens</name>
    <dbReference type="NCBI Taxonomy" id="1778678"/>
    <lineage>
        <taxon>Bacteria</taxon>
        <taxon>Bacillati</taxon>
        <taxon>Bacillota</taxon>
        <taxon>Bacilli</taxon>
        <taxon>Bacillales</taxon>
        <taxon>Paenibacillaceae</taxon>
        <taxon>Paenibacillus</taxon>
    </lineage>
</organism>
<gene>
    <name evidence="9" type="ORF">EHS13_11420</name>
</gene>
<accession>A0A6B8RVW8</accession>
<feature type="transmembrane region" description="Helical" evidence="7">
    <location>
        <begin position="12"/>
        <end position="31"/>
    </location>
</feature>
<dbReference type="Gene3D" id="1.10.3720.10">
    <property type="entry name" value="MetI-like"/>
    <property type="match status" value="1"/>
</dbReference>
<name>A0A6B8RVW8_9BACL</name>
<dbReference type="PANTHER" id="PTHR43744:SF8">
    <property type="entry name" value="SN-GLYCEROL-3-PHOSPHATE TRANSPORT SYSTEM PERMEASE PROTEIN UGPE"/>
    <property type="match status" value="1"/>
</dbReference>
<keyword evidence="5 7" id="KW-1133">Transmembrane helix</keyword>
<keyword evidence="10" id="KW-1185">Reference proteome</keyword>
<keyword evidence="4 7" id="KW-0812">Transmembrane</keyword>
<dbReference type="CDD" id="cd06261">
    <property type="entry name" value="TM_PBP2"/>
    <property type="match status" value="1"/>
</dbReference>
<dbReference type="Pfam" id="PF00528">
    <property type="entry name" value="BPD_transp_1"/>
    <property type="match status" value="1"/>
</dbReference>
<dbReference type="AlphaFoldDB" id="A0A6B8RVW8"/>
<evidence type="ECO:0000259" key="8">
    <source>
        <dbReference type="PROSITE" id="PS50928"/>
    </source>
</evidence>
<evidence type="ECO:0000313" key="10">
    <source>
        <dbReference type="Proteomes" id="UP000426246"/>
    </source>
</evidence>
<comment type="similarity">
    <text evidence="7">Belongs to the binding-protein-dependent transport system permease family.</text>
</comment>
<feature type="domain" description="ABC transmembrane type-1" evidence="8">
    <location>
        <begin position="71"/>
        <end position="262"/>
    </location>
</feature>
<feature type="transmembrane region" description="Helical" evidence="7">
    <location>
        <begin position="183"/>
        <end position="205"/>
    </location>
</feature>
<dbReference type="InterPro" id="IPR035906">
    <property type="entry name" value="MetI-like_sf"/>
</dbReference>
<dbReference type="KEGG" id="ppsc:EHS13_11420"/>
<dbReference type="PROSITE" id="PS50928">
    <property type="entry name" value="ABC_TM1"/>
    <property type="match status" value="1"/>
</dbReference>
<comment type="subcellular location">
    <subcellularLocation>
        <location evidence="1 7">Cell membrane</location>
        <topology evidence="1 7">Multi-pass membrane protein</topology>
    </subcellularLocation>
</comment>
<dbReference type="GO" id="GO:0005886">
    <property type="term" value="C:plasma membrane"/>
    <property type="evidence" value="ECO:0007669"/>
    <property type="project" value="UniProtKB-SubCell"/>
</dbReference>
<keyword evidence="2 7" id="KW-0813">Transport</keyword>
<evidence type="ECO:0000256" key="3">
    <source>
        <dbReference type="ARBA" id="ARBA00022475"/>
    </source>
</evidence>
<feature type="transmembrane region" description="Helical" evidence="7">
    <location>
        <begin position="241"/>
        <end position="262"/>
    </location>
</feature>
<feature type="transmembrane region" description="Helical" evidence="7">
    <location>
        <begin position="106"/>
        <end position="130"/>
    </location>
</feature>
<dbReference type="SUPFAM" id="SSF161098">
    <property type="entry name" value="MetI-like"/>
    <property type="match status" value="1"/>
</dbReference>
<protein>
    <submittedName>
        <fullName evidence="9">Carbohydrate ABC transporter permease</fullName>
    </submittedName>
</protein>
<reference evidence="10" key="1">
    <citation type="submission" date="2018-11" db="EMBL/GenBank/DDBJ databases">
        <title>Complete genome sequence of Paenibacillus sp. ML311-T8.</title>
        <authorList>
            <person name="Nam Y.-D."/>
            <person name="Kang J."/>
            <person name="Chung W.-H."/>
            <person name="Park Y.S."/>
        </authorList>
    </citation>
    <scope>NUCLEOTIDE SEQUENCE [LARGE SCALE GENOMIC DNA]</scope>
    <source>
        <strain evidence="10">ML311-T8</strain>
    </source>
</reference>
<dbReference type="PANTHER" id="PTHR43744">
    <property type="entry name" value="ABC TRANSPORTER PERMEASE PROTEIN MG189-RELATED-RELATED"/>
    <property type="match status" value="1"/>
</dbReference>
<evidence type="ECO:0000256" key="4">
    <source>
        <dbReference type="ARBA" id="ARBA00022692"/>
    </source>
</evidence>
<feature type="transmembrane region" description="Helical" evidence="7">
    <location>
        <begin position="142"/>
        <end position="162"/>
    </location>
</feature>
<proteinExistence type="inferred from homology"/>
<dbReference type="EMBL" id="CP034235">
    <property type="protein sequence ID" value="QGR00043.1"/>
    <property type="molecule type" value="Genomic_DNA"/>
</dbReference>